<dbReference type="Pfam" id="PF13813">
    <property type="entry name" value="MBOAT_2"/>
    <property type="match status" value="1"/>
</dbReference>
<comment type="similarity">
    <text evidence="3">Belongs to the wax synthase family.</text>
</comment>
<dbReference type="GO" id="GO:0016020">
    <property type="term" value="C:membrane"/>
    <property type="evidence" value="ECO:0007669"/>
    <property type="project" value="UniProtKB-SubCell"/>
</dbReference>
<evidence type="ECO:0000256" key="4">
    <source>
        <dbReference type="ARBA" id="ARBA00022679"/>
    </source>
</evidence>
<dbReference type="OrthoDB" id="1077582at2759"/>
<evidence type="ECO:0000256" key="5">
    <source>
        <dbReference type="ARBA" id="ARBA00022692"/>
    </source>
</evidence>
<dbReference type="GO" id="GO:0008374">
    <property type="term" value="F:O-acyltransferase activity"/>
    <property type="evidence" value="ECO:0007669"/>
    <property type="project" value="InterPro"/>
</dbReference>
<comment type="pathway">
    <text evidence="2">Secondary metabolite biosynthesis.</text>
</comment>
<accession>A0A9P6N7E0</accession>
<feature type="transmembrane region" description="Helical" evidence="9">
    <location>
        <begin position="462"/>
        <end position="481"/>
    </location>
</feature>
<feature type="transmembrane region" description="Helical" evidence="9">
    <location>
        <begin position="56"/>
        <end position="74"/>
    </location>
</feature>
<dbReference type="InterPro" id="IPR044851">
    <property type="entry name" value="Wax_synthase"/>
</dbReference>
<dbReference type="PANTHER" id="PTHR31595:SF57">
    <property type="entry name" value="OS04G0481900 PROTEIN"/>
    <property type="match status" value="1"/>
</dbReference>
<evidence type="ECO:0000313" key="11">
    <source>
        <dbReference type="EMBL" id="KAG0141251.1"/>
    </source>
</evidence>
<feature type="transmembrane region" description="Helical" evidence="9">
    <location>
        <begin position="353"/>
        <end position="375"/>
    </location>
</feature>
<reference evidence="11" key="1">
    <citation type="submission" date="2013-11" db="EMBL/GenBank/DDBJ databases">
        <title>Genome sequence of the fusiform rust pathogen reveals effectors for host alternation and coevolution with pine.</title>
        <authorList>
            <consortium name="DOE Joint Genome Institute"/>
            <person name="Smith K."/>
            <person name="Pendleton A."/>
            <person name="Kubisiak T."/>
            <person name="Anderson C."/>
            <person name="Salamov A."/>
            <person name="Aerts A."/>
            <person name="Riley R."/>
            <person name="Clum A."/>
            <person name="Lindquist E."/>
            <person name="Ence D."/>
            <person name="Campbell M."/>
            <person name="Kronenberg Z."/>
            <person name="Feau N."/>
            <person name="Dhillon B."/>
            <person name="Hamelin R."/>
            <person name="Burleigh J."/>
            <person name="Smith J."/>
            <person name="Yandell M."/>
            <person name="Nelson C."/>
            <person name="Grigoriev I."/>
            <person name="Davis J."/>
        </authorList>
    </citation>
    <scope>NUCLEOTIDE SEQUENCE</scope>
    <source>
        <strain evidence="11">G11</strain>
    </source>
</reference>
<organism evidence="11 12">
    <name type="scientific">Cronartium quercuum f. sp. fusiforme G11</name>
    <dbReference type="NCBI Taxonomy" id="708437"/>
    <lineage>
        <taxon>Eukaryota</taxon>
        <taxon>Fungi</taxon>
        <taxon>Dikarya</taxon>
        <taxon>Basidiomycota</taxon>
        <taxon>Pucciniomycotina</taxon>
        <taxon>Pucciniomycetes</taxon>
        <taxon>Pucciniales</taxon>
        <taxon>Coleosporiaceae</taxon>
        <taxon>Cronartium</taxon>
    </lineage>
</organism>
<dbReference type="PANTHER" id="PTHR31595">
    <property type="entry name" value="LONG-CHAIN-ALCOHOL O-FATTY-ACYLTRANSFERASE 3-RELATED"/>
    <property type="match status" value="1"/>
</dbReference>
<feature type="domain" description="Wax synthase" evidence="10">
    <location>
        <begin position="318"/>
        <end position="371"/>
    </location>
</feature>
<keyword evidence="12" id="KW-1185">Reference proteome</keyword>
<evidence type="ECO:0000256" key="9">
    <source>
        <dbReference type="SAM" id="Phobius"/>
    </source>
</evidence>
<evidence type="ECO:0000256" key="2">
    <source>
        <dbReference type="ARBA" id="ARBA00005179"/>
    </source>
</evidence>
<comment type="subcellular location">
    <subcellularLocation>
        <location evidence="1">Membrane</location>
        <topology evidence="1">Multi-pass membrane protein</topology>
    </subcellularLocation>
</comment>
<evidence type="ECO:0000256" key="1">
    <source>
        <dbReference type="ARBA" id="ARBA00004141"/>
    </source>
</evidence>
<dbReference type="EMBL" id="MU167394">
    <property type="protein sequence ID" value="KAG0141251.1"/>
    <property type="molecule type" value="Genomic_DNA"/>
</dbReference>
<feature type="transmembrane region" description="Helical" evidence="9">
    <location>
        <begin position="31"/>
        <end position="49"/>
    </location>
</feature>
<proteinExistence type="inferred from homology"/>
<comment type="caution">
    <text evidence="11">The sequence shown here is derived from an EMBL/GenBank/DDBJ whole genome shotgun (WGS) entry which is preliminary data.</text>
</comment>
<feature type="transmembrane region" description="Helical" evidence="9">
    <location>
        <begin position="89"/>
        <end position="110"/>
    </location>
</feature>
<feature type="transmembrane region" description="Helical" evidence="9">
    <location>
        <begin position="395"/>
        <end position="413"/>
    </location>
</feature>
<evidence type="ECO:0000256" key="3">
    <source>
        <dbReference type="ARBA" id="ARBA00007282"/>
    </source>
</evidence>
<protein>
    <recommendedName>
        <fullName evidence="10">Wax synthase domain-containing protein</fullName>
    </recommendedName>
</protein>
<sequence>MNYYDHLTNTFGLFNLPMITHELQISLKPSIAPILTAFFLLYLSALSLPSPGPLPVLFRLSLLPFLGTLAYDILLNRNYSFGSPLRDTAFSSIAFIILFRALDFSLVNLWDPERAFHWIVPDESPDQSEQAKSTGEPFPTEPDASEEVKVSKANQVCSSTQKKFDGMLSANGVCRRWRKVPHPPIWSIDRWIWALDNLLLMRPGTALIRPWRLRALSWSQRALESPHTAWGVAEWPLIPAVIQQAAHALCHAYIRHLNLDGSKPLWEEPLYVQCALTFALGGIVTFGNALEEAIVYPLIARFNLLPPTALVPNSRRAILSSGLVDLWGKRWHHVWRRSFVRLARLLPGASHPLVHAFATFYISATMHCILLARLYPVPTLNKPTSFIPLIFEPGVMIFFLCQGAGTVVERIWFPVRPTDGPVRKLIRWIWLYFVLIGSGRWVTNSLVVKGLMAKKEWDMLNWTVVIRMLIGLVWPTGAVGGA</sequence>
<feature type="transmembrane region" description="Helical" evidence="9">
    <location>
        <begin position="425"/>
        <end position="442"/>
    </location>
</feature>
<keyword evidence="7 9" id="KW-0472">Membrane</keyword>
<evidence type="ECO:0000313" key="12">
    <source>
        <dbReference type="Proteomes" id="UP000886653"/>
    </source>
</evidence>
<dbReference type="InterPro" id="IPR032805">
    <property type="entry name" value="Wax_synthase_dom"/>
</dbReference>
<evidence type="ECO:0000256" key="7">
    <source>
        <dbReference type="ARBA" id="ARBA00023136"/>
    </source>
</evidence>
<evidence type="ECO:0000256" key="6">
    <source>
        <dbReference type="ARBA" id="ARBA00022989"/>
    </source>
</evidence>
<dbReference type="Proteomes" id="UP000886653">
    <property type="component" value="Unassembled WGS sequence"/>
</dbReference>
<dbReference type="GO" id="GO:0006629">
    <property type="term" value="P:lipid metabolic process"/>
    <property type="evidence" value="ECO:0007669"/>
    <property type="project" value="InterPro"/>
</dbReference>
<keyword evidence="6 9" id="KW-1133">Transmembrane helix</keyword>
<feature type="region of interest" description="Disordered" evidence="8">
    <location>
        <begin position="124"/>
        <end position="150"/>
    </location>
</feature>
<name>A0A9P6N7E0_9BASI</name>
<keyword evidence="5 9" id="KW-0812">Transmembrane</keyword>
<dbReference type="AlphaFoldDB" id="A0A9P6N7E0"/>
<gene>
    <name evidence="11" type="ORF">CROQUDRAFT_136231</name>
</gene>
<evidence type="ECO:0000259" key="10">
    <source>
        <dbReference type="Pfam" id="PF13813"/>
    </source>
</evidence>
<keyword evidence="4" id="KW-0808">Transferase</keyword>
<evidence type="ECO:0000256" key="8">
    <source>
        <dbReference type="SAM" id="MobiDB-lite"/>
    </source>
</evidence>